<protein>
    <recommendedName>
        <fullName evidence="3">AbiTii domain-containing protein</fullName>
    </recommendedName>
</protein>
<proteinExistence type="predicted"/>
<gene>
    <name evidence="1" type="ORF">SK854_23040</name>
</gene>
<sequence>MSPASDVRQLLRVALDEFDRPGNTVSASARRAVRIAALRRDHGNQLWLQWELTDLKAGRIQKRQDPAISWVMAQLDALLGAEEGGRERRRAFLMFERNRTFLVDGEEKFQGDSLGQIEQRLAMSRRAYDDLTVPSNLTAGDMYFVAKDVDSARAKIIPVIQQQEQLMERIKSAIHSFLVTTESELDQGQQDAPLFLRAQEYINTALAKYAPLALEKFVAAQERLYSGKSEDLAHALTSCRRMTKALADALYPSTDEGVTGSDGIERKMTDDAYRNRLLQYVREQLGKRTHGSVIQKTLDSLGARLKSLDSLASKGVHDEVTAAEAETCIVWTYLLAADVVRIADGSSALLLPQDGDRETTKTEV</sequence>
<reference evidence="1 2" key="1">
    <citation type="submission" date="2023-11" db="EMBL/GenBank/DDBJ databases">
        <title>Lentzea sokolovensis, sp. nov., Lentzea kristufkii, sp. nov., and Lentzea miocenensis, sp. nov., rare actinobacteria from Sokolov Coal Basin, Miocene lacustrine sediment, Czech Republic.</title>
        <authorList>
            <person name="Lara A."/>
            <person name="Kotroba L."/>
            <person name="Nouioui I."/>
            <person name="Neumann-Schaal M."/>
            <person name="Mast Y."/>
            <person name="Chronakova A."/>
        </authorList>
    </citation>
    <scope>NUCLEOTIDE SEQUENCE [LARGE SCALE GENOMIC DNA]</scope>
    <source>
        <strain evidence="1 2">BCCO 10_0061</strain>
    </source>
</reference>
<accession>A0ABU4UZV4</accession>
<dbReference type="RefSeq" id="WP_319977159.1">
    <property type="nucleotide sequence ID" value="NZ_JAXAVU010000010.1"/>
</dbReference>
<comment type="caution">
    <text evidence="1">The sequence shown here is derived from an EMBL/GenBank/DDBJ whole genome shotgun (WGS) entry which is preliminary data.</text>
</comment>
<evidence type="ECO:0000313" key="2">
    <source>
        <dbReference type="Proteomes" id="UP001285352"/>
    </source>
</evidence>
<evidence type="ECO:0000313" key="1">
    <source>
        <dbReference type="EMBL" id="MDX8145004.1"/>
    </source>
</evidence>
<evidence type="ECO:0008006" key="3">
    <source>
        <dbReference type="Google" id="ProtNLM"/>
    </source>
</evidence>
<dbReference type="EMBL" id="JAXAVU010000010">
    <property type="protein sequence ID" value="MDX8145004.1"/>
    <property type="molecule type" value="Genomic_DNA"/>
</dbReference>
<keyword evidence="2" id="KW-1185">Reference proteome</keyword>
<reference evidence="1 2" key="2">
    <citation type="submission" date="2023-11" db="EMBL/GenBank/DDBJ databases">
        <authorList>
            <person name="Lara A.C."/>
            <person name="Chronakova A."/>
        </authorList>
    </citation>
    <scope>NUCLEOTIDE SEQUENCE [LARGE SCALE GENOMIC DNA]</scope>
    <source>
        <strain evidence="1 2">BCCO 10_0061</strain>
    </source>
</reference>
<organism evidence="1 2">
    <name type="scientific">Lentzea sokolovensis</name>
    <dbReference type="NCBI Taxonomy" id="3095429"/>
    <lineage>
        <taxon>Bacteria</taxon>
        <taxon>Bacillati</taxon>
        <taxon>Actinomycetota</taxon>
        <taxon>Actinomycetes</taxon>
        <taxon>Pseudonocardiales</taxon>
        <taxon>Pseudonocardiaceae</taxon>
        <taxon>Lentzea</taxon>
    </lineage>
</organism>
<dbReference type="Proteomes" id="UP001285352">
    <property type="component" value="Unassembled WGS sequence"/>
</dbReference>
<name>A0ABU4UZV4_9PSEU</name>